<evidence type="ECO:0000256" key="9">
    <source>
        <dbReference type="SAM" id="Phobius"/>
    </source>
</evidence>
<dbReference type="Pfam" id="PF02949">
    <property type="entry name" value="7tm_6"/>
    <property type="match status" value="1"/>
</dbReference>
<evidence type="ECO:0000256" key="7">
    <source>
        <dbReference type="ARBA" id="ARBA00023170"/>
    </source>
</evidence>
<keyword evidence="5 9" id="KW-1133">Transmembrane helix</keyword>
<evidence type="ECO:0000256" key="8">
    <source>
        <dbReference type="ARBA" id="ARBA00023224"/>
    </source>
</evidence>
<evidence type="ECO:0000256" key="6">
    <source>
        <dbReference type="ARBA" id="ARBA00023136"/>
    </source>
</evidence>
<dbReference type="AlphaFoldDB" id="A0AAN9Y5Y6"/>
<feature type="transmembrane region" description="Helical" evidence="9">
    <location>
        <begin position="44"/>
        <end position="66"/>
    </location>
</feature>
<organism evidence="10 11">
    <name type="scientific">Parthenolecanium corni</name>
    <dbReference type="NCBI Taxonomy" id="536013"/>
    <lineage>
        <taxon>Eukaryota</taxon>
        <taxon>Metazoa</taxon>
        <taxon>Ecdysozoa</taxon>
        <taxon>Arthropoda</taxon>
        <taxon>Hexapoda</taxon>
        <taxon>Insecta</taxon>
        <taxon>Pterygota</taxon>
        <taxon>Neoptera</taxon>
        <taxon>Paraneoptera</taxon>
        <taxon>Hemiptera</taxon>
        <taxon>Sternorrhyncha</taxon>
        <taxon>Coccoidea</taxon>
        <taxon>Coccidae</taxon>
        <taxon>Parthenolecanium</taxon>
    </lineage>
</organism>
<evidence type="ECO:0000256" key="1">
    <source>
        <dbReference type="ARBA" id="ARBA00004141"/>
    </source>
</evidence>
<evidence type="ECO:0000313" key="10">
    <source>
        <dbReference type="EMBL" id="KAK7597982.1"/>
    </source>
</evidence>
<evidence type="ECO:0000256" key="3">
    <source>
        <dbReference type="ARBA" id="ARBA00022692"/>
    </source>
</evidence>
<evidence type="ECO:0000256" key="2">
    <source>
        <dbReference type="ARBA" id="ARBA00022606"/>
    </source>
</evidence>
<keyword evidence="3 9" id="KW-0812">Transmembrane</keyword>
<dbReference type="InterPro" id="IPR004117">
    <property type="entry name" value="7tm6_olfct_rcpt"/>
</dbReference>
<dbReference type="GO" id="GO:0007165">
    <property type="term" value="P:signal transduction"/>
    <property type="evidence" value="ECO:0007669"/>
    <property type="project" value="UniProtKB-KW"/>
</dbReference>
<evidence type="ECO:0008006" key="12">
    <source>
        <dbReference type="Google" id="ProtNLM"/>
    </source>
</evidence>
<dbReference type="GO" id="GO:0005549">
    <property type="term" value="F:odorant binding"/>
    <property type="evidence" value="ECO:0007669"/>
    <property type="project" value="InterPro"/>
</dbReference>
<gene>
    <name evidence="10" type="ORF">V9T40_014938</name>
</gene>
<name>A0AAN9Y5Y6_9HEMI</name>
<comment type="caution">
    <text evidence="10">The sequence shown here is derived from an EMBL/GenBank/DDBJ whole genome shotgun (WGS) entry which is preliminary data.</text>
</comment>
<dbReference type="GO" id="GO:0004984">
    <property type="term" value="F:olfactory receptor activity"/>
    <property type="evidence" value="ECO:0007669"/>
    <property type="project" value="InterPro"/>
</dbReference>
<keyword evidence="7" id="KW-0675">Receptor</keyword>
<evidence type="ECO:0000256" key="5">
    <source>
        <dbReference type="ARBA" id="ARBA00022989"/>
    </source>
</evidence>
<comment type="subcellular location">
    <subcellularLocation>
        <location evidence="1">Membrane</location>
        <topology evidence="1">Multi-pass membrane protein</topology>
    </subcellularLocation>
</comment>
<accession>A0AAN9Y5Y6</accession>
<keyword evidence="4" id="KW-0552">Olfaction</keyword>
<dbReference type="EMBL" id="JBBCAQ010000016">
    <property type="protein sequence ID" value="KAK7597982.1"/>
    <property type="molecule type" value="Genomic_DNA"/>
</dbReference>
<keyword evidence="6 9" id="KW-0472">Membrane</keyword>
<sequence length="183" mass="21088">MSLDVNVTPGVLFYGANASFFIILLAPMLYVVVGSHKIPDASNLMFPAWYPWTINSVPSYFFTYLIQLTGAMITAGYMPSNIIFLMYFVLVVRDQTTVLVSVTRNVVEEYKQLNPENRWPGRRSWQENTEYDARLRDAIIECVKHHHSITRCLIFRPVILIFVQISNFSSRRPKVCPDVSFLV</sequence>
<keyword evidence="11" id="KW-1185">Reference proteome</keyword>
<evidence type="ECO:0000256" key="4">
    <source>
        <dbReference type="ARBA" id="ARBA00022725"/>
    </source>
</evidence>
<proteinExistence type="predicted"/>
<dbReference type="GO" id="GO:0016020">
    <property type="term" value="C:membrane"/>
    <property type="evidence" value="ECO:0007669"/>
    <property type="project" value="UniProtKB-SubCell"/>
</dbReference>
<reference evidence="10 11" key="1">
    <citation type="submission" date="2024-03" db="EMBL/GenBank/DDBJ databases">
        <title>Adaptation during the transition from Ophiocordyceps entomopathogen to insect associate is accompanied by gene loss and intensified selection.</title>
        <authorList>
            <person name="Ward C.M."/>
            <person name="Onetto C.A."/>
            <person name="Borneman A.R."/>
        </authorList>
    </citation>
    <scope>NUCLEOTIDE SEQUENCE [LARGE SCALE GENOMIC DNA]</scope>
    <source>
        <strain evidence="10">AWRI1</strain>
        <tissue evidence="10">Single Adult Female</tissue>
    </source>
</reference>
<evidence type="ECO:0000313" key="11">
    <source>
        <dbReference type="Proteomes" id="UP001367676"/>
    </source>
</evidence>
<keyword evidence="2" id="KW-0716">Sensory transduction</keyword>
<feature type="transmembrane region" description="Helical" evidence="9">
    <location>
        <begin position="12"/>
        <end position="32"/>
    </location>
</feature>
<feature type="transmembrane region" description="Helical" evidence="9">
    <location>
        <begin position="72"/>
        <end position="92"/>
    </location>
</feature>
<protein>
    <recommendedName>
        <fullName evidence="12">Odorant receptor</fullName>
    </recommendedName>
</protein>
<keyword evidence="8" id="KW-0807">Transducer</keyword>
<dbReference type="Proteomes" id="UP001367676">
    <property type="component" value="Unassembled WGS sequence"/>
</dbReference>